<dbReference type="RefSeq" id="WP_195811649.1">
    <property type="nucleotide sequence ID" value="NZ_CP064795.1"/>
</dbReference>
<protein>
    <submittedName>
        <fullName evidence="1">Uncharacterized protein</fullName>
    </submittedName>
</protein>
<dbReference type="Proteomes" id="UP000595095">
    <property type="component" value="Chromosome"/>
</dbReference>
<name>A0A7S9DZL4_9ALTE</name>
<gene>
    <name evidence="1" type="ORF">IT774_05210</name>
</gene>
<evidence type="ECO:0000313" key="1">
    <source>
        <dbReference type="EMBL" id="QPG06573.1"/>
    </source>
</evidence>
<sequence>MLFRNDHNLIEVPVMDSRGTPTDAAIFSQAAYTIFEAGTMKPLYEATLLNGITVEDGEFRIRTPAIDYVGQTFHEMRVADVAGNQSTILQTTTIMKTTRVSL</sequence>
<evidence type="ECO:0000313" key="2">
    <source>
        <dbReference type="Proteomes" id="UP000595095"/>
    </source>
</evidence>
<accession>A0A7S9DZL4</accession>
<dbReference type="EMBL" id="CP064795">
    <property type="protein sequence ID" value="QPG06573.1"/>
    <property type="molecule type" value="Genomic_DNA"/>
</dbReference>
<dbReference type="KEGG" id="smaa:IT774_05210"/>
<proteinExistence type="predicted"/>
<keyword evidence="2" id="KW-1185">Reference proteome</keyword>
<reference evidence="1 2" key="1">
    <citation type="submission" date="2020-11" db="EMBL/GenBank/DDBJ databases">
        <title>Complete genome sequence for Salinimonas sp. strain G2-b.</title>
        <authorList>
            <person name="Park S.-J."/>
        </authorList>
    </citation>
    <scope>NUCLEOTIDE SEQUENCE [LARGE SCALE GENOMIC DNA]</scope>
    <source>
        <strain evidence="1 2">G2-b</strain>
    </source>
</reference>
<organism evidence="1 2">
    <name type="scientific">Salinimonas marina</name>
    <dbReference type="NCBI Taxonomy" id="2785918"/>
    <lineage>
        <taxon>Bacteria</taxon>
        <taxon>Pseudomonadati</taxon>
        <taxon>Pseudomonadota</taxon>
        <taxon>Gammaproteobacteria</taxon>
        <taxon>Alteromonadales</taxon>
        <taxon>Alteromonadaceae</taxon>
        <taxon>Alteromonas/Salinimonas group</taxon>
        <taxon>Salinimonas</taxon>
    </lineage>
</organism>
<dbReference type="AlphaFoldDB" id="A0A7S9DZL4"/>